<feature type="transmembrane region" description="Helical" evidence="7">
    <location>
        <begin position="317"/>
        <end position="334"/>
    </location>
</feature>
<feature type="transmembrane region" description="Helical" evidence="7">
    <location>
        <begin position="121"/>
        <end position="140"/>
    </location>
</feature>
<keyword evidence="10" id="KW-1185">Reference proteome</keyword>
<dbReference type="InterPro" id="IPR020846">
    <property type="entry name" value="MFS_dom"/>
</dbReference>
<name>A0A9P4J4H7_9PEZI</name>
<reference evidence="9" key="1">
    <citation type="journal article" date="2020" name="Stud. Mycol.">
        <title>101 Dothideomycetes genomes: a test case for predicting lifestyles and emergence of pathogens.</title>
        <authorList>
            <person name="Haridas S."/>
            <person name="Albert R."/>
            <person name="Binder M."/>
            <person name="Bloem J."/>
            <person name="Labutti K."/>
            <person name="Salamov A."/>
            <person name="Andreopoulos B."/>
            <person name="Baker S."/>
            <person name="Barry K."/>
            <person name="Bills G."/>
            <person name="Bluhm B."/>
            <person name="Cannon C."/>
            <person name="Castanera R."/>
            <person name="Culley D."/>
            <person name="Daum C."/>
            <person name="Ezra D."/>
            <person name="Gonzalez J."/>
            <person name="Henrissat B."/>
            <person name="Kuo A."/>
            <person name="Liang C."/>
            <person name="Lipzen A."/>
            <person name="Lutzoni F."/>
            <person name="Magnuson J."/>
            <person name="Mondo S."/>
            <person name="Nolan M."/>
            <person name="Ohm R."/>
            <person name="Pangilinan J."/>
            <person name="Park H.-J."/>
            <person name="Ramirez L."/>
            <person name="Alfaro M."/>
            <person name="Sun H."/>
            <person name="Tritt A."/>
            <person name="Yoshinaga Y."/>
            <person name="Zwiers L.-H."/>
            <person name="Turgeon B."/>
            <person name="Goodwin S."/>
            <person name="Spatafora J."/>
            <person name="Crous P."/>
            <person name="Grigoriev I."/>
        </authorList>
    </citation>
    <scope>NUCLEOTIDE SEQUENCE</scope>
    <source>
        <strain evidence="9">CBS 260.36</strain>
    </source>
</reference>
<evidence type="ECO:0000313" key="9">
    <source>
        <dbReference type="EMBL" id="KAF2154446.1"/>
    </source>
</evidence>
<dbReference type="GO" id="GO:0016020">
    <property type="term" value="C:membrane"/>
    <property type="evidence" value="ECO:0007669"/>
    <property type="project" value="UniProtKB-SubCell"/>
</dbReference>
<feature type="transmembrane region" description="Helical" evidence="7">
    <location>
        <begin position="341"/>
        <end position="362"/>
    </location>
</feature>
<dbReference type="PANTHER" id="PTHR43791:SF57">
    <property type="entry name" value="MAJOR FACILITATOR SUPERFAMILY (MFS) PROFILE DOMAIN-CONTAINING PROTEIN"/>
    <property type="match status" value="1"/>
</dbReference>
<evidence type="ECO:0000256" key="5">
    <source>
        <dbReference type="ARBA" id="ARBA00023136"/>
    </source>
</evidence>
<feature type="domain" description="Major facilitator superfamily (MFS) profile" evidence="8">
    <location>
        <begin position="49"/>
        <end position="459"/>
    </location>
</feature>
<comment type="caution">
    <text evidence="9">The sequence shown here is derived from an EMBL/GenBank/DDBJ whole genome shotgun (WGS) entry which is preliminary data.</text>
</comment>
<organism evidence="9 10">
    <name type="scientific">Myriangium duriaei CBS 260.36</name>
    <dbReference type="NCBI Taxonomy" id="1168546"/>
    <lineage>
        <taxon>Eukaryota</taxon>
        <taxon>Fungi</taxon>
        <taxon>Dikarya</taxon>
        <taxon>Ascomycota</taxon>
        <taxon>Pezizomycotina</taxon>
        <taxon>Dothideomycetes</taxon>
        <taxon>Dothideomycetidae</taxon>
        <taxon>Myriangiales</taxon>
        <taxon>Myriangiaceae</taxon>
        <taxon>Myriangium</taxon>
    </lineage>
</organism>
<dbReference type="AlphaFoldDB" id="A0A9P4J4H7"/>
<comment type="subcellular location">
    <subcellularLocation>
        <location evidence="1">Membrane</location>
        <topology evidence="1">Multi-pass membrane protein</topology>
    </subcellularLocation>
</comment>
<feature type="transmembrane region" description="Helical" evidence="7">
    <location>
        <begin position="176"/>
        <end position="196"/>
    </location>
</feature>
<evidence type="ECO:0000313" key="10">
    <source>
        <dbReference type="Proteomes" id="UP000799439"/>
    </source>
</evidence>
<keyword evidence="3 7" id="KW-0812">Transmembrane</keyword>
<dbReference type="PROSITE" id="PS50850">
    <property type="entry name" value="MFS"/>
    <property type="match status" value="1"/>
</dbReference>
<dbReference type="Pfam" id="PF07690">
    <property type="entry name" value="MFS_1"/>
    <property type="match status" value="1"/>
</dbReference>
<gene>
    <name evidence="9" type="ORF">K461DRAFT_267456</name>
</gene>
<evidence type="ECO:0000259" key="8">
    <source>
        <dbReference type="PROSITE" id="PS50850"/>
    </source>
</evidence>
<feature type="transmembrane region" description="Helical" evidence="7">
    <location>
        <begin position="401"/>
        <end position="423"/>
    </location>
</feature>
<feature type="transmembrane region" description="Helical" evidence="7">
    <location>
        <begin position="435"/>
        <end position="454"/>
    </location>
</feature>
<feature type="transmembrane region" description="Helical" evidence="7">
    <location>
        <begin position="49"/>
        <end position="67"/>
    </location>
</feature>
<keyword evidence="5 7" id="KW-0472">Membrane</keyword>
<protein>
    <submittedName>
        <fullName evidence="9">Major facilitator superfamily transporter</fullName>
    </submittedName>
</protein>
<dbReference type="FunFam" id="1.20.1250.20:FF:000068">
    <property type="entry name" value="MFS general substrate transporter"/>
    <property type="match status" value="1"/>
</dbReference>
<sequence length="493" mass="54807">MSAEKTLEPQVTPEDPTAIDKAESSSTSSGAGYDVAATKRLVRKIDLKLLPVLSILYLLSFLDRTNIGNARLANLEKDLHMSGLDYNVALAVLFPFYVSAEIPSNIMMKRWRPSLWLPTTMVAWGIIATLMGLTTSYAGLVVARGALGLAEGGLFPGINFYISMWYRRHECGLRMAIFFSMATGAGAFGGLLARGISQMNGDGGKGGWAWIFILEGIITTVVAVWAYWAMKDYPDTAKFLTEDEKKEVHRRLEHDHGSATEAFHMKYVWQAASDWKVWAHSWNFFGVFTSVYSFSFFLPTIIKALGYTNNKAQLMTVPPYVVACFFCISTGYFTDRFQSRGVTLICYNLIAITGLIMLVASHNNHVKYAGTFFFAVGVYSNTPNCMAWNSNNVGPSTKRSIAIAMQAMVGNFGGILSAFIYLSKDSPRFVNGHCIVIGMLSLSTILSTMLTLYYRRENARRDREFKAPHLYTAEEKLAEDGKGDNASNFRYTV</sequence>
<feature type="transmembrane region" description="Helical" evidence="7">
    <location>
        <begin position="79"/>
        <end position="100"/>
    </location>
</feature>
<dbReference type="PANTHER" id="PTHR43791">
    <property type="entry name" value="PERMEASE-RELATED"/>
    <property type="match status" value="1"/>
</dbReference>
<accession>A0A9P4J4H7</accession>
<evidence type="ECO:0000256" key="7">
    <source>
        <dbReference type="SAM" id="Phobius"/>
    </source>
</evidence>
<proteinExistence type="predicted"/>
<feature type="transmembrane region" description="Helical" evidence="7">
    <location>
        <begin position="208"/>
        <end position="228"/>
    </location>
</feature>
<dbReference type="Proteomes" id="UP000799439">
    <property type="component" value="Unassembled WGS sequence"/>
</dbReference>
<dbReference type="InterPro" id="IPR036259">
    <property type="entry name" value="MFS_trans_sf"/>
</dbReference>
<keyword evidence="4 7" id="KW-1133">Transmembrane helix</keyword>
<evidence type="ECO:0000256" key="6">
    <source>
        <dbReference type="SAM" id="MobiDB-lite"/>
    </source>
</evidence>
<dbReference type="InterPro" id="IPR011701">
    <property type="entry name" value="MFS"/>
</dbReference>
<evidence type="ECO:0000256" key="1">
    <source>
        <dbReference type="ARBA" id="ARBA00004141"/>
    </source>
</evidence>
<dbReference type="OrthoDB" id="2962993at2759"/>
<evidence type="ECO:0000256" key="3">
    <source>
        <dbReference type="ARBA" id="ARBA00022692"/>
    </source>
</evidence>
<feature type="transmembrane region" description="Helical" evidence="7">
    <location>
        <begin position="146"/>
        <end position="164"/>
    </location>
</feature>
<dbReference type="GO" id="GO:0022857">
    <property type="term" value="F:transmembrane transporter activity"/>
    <property type="evidence" value="ECO:0007669"/>
    <property type="project" value="InterPro"/>
</dbReference>
<evidence type="ECO:0000256" key="4">
    <source>
        <dbReference type="ARBA" id="ARBA00022989"/>
    </source>
</evidence>
<dbReference type="Gene3D" id="1.20.1250.20">
    <property type="entry name" value="MFS general substrate transporter like domains"/>
    <property type="match status" value="2"/>
</dbReference>
<dbReference type="SUPFAM" id="SSF103473">
    <property type="entry name" value="MFS general substrate transporter"/>
    <property type="match status" value="1"/>
</dbReference>
<dbReference type="FunFam" id="1.20.1250.20:FF:000034">
    <property type="entry name" value="MFS general substrate transporter"/>
    <property type="match status" value="1"/>
</dbReference>
<feature type="transmembrane region" description="Helical" evidence="7">
    <location>
        <begin position="368"/>
        <end position="389"/>
    </location>
</feature>
<dbReference type="EMBL" id="ML996084">
    <property type="protein sequence ID" value="KAF2154446.1"/>
    <property type="molecule type" value="Genomic_DNA"/>
</dbReference>
<feature type="transmembrane region" description="Helical" evidence="7">
    <location>
        <begin position="284"/>
        <end position="305"/>
    </location>
</feature>
<feature type="region of interest" description="Disordered" evidence="6">
    <location>
        <begin position="1"/>
        <end position="31"/>
    </location>
</feature>
<evidence type="ECO:0000256" key="2">
    <source>
        <dbReference type="ARBA" id="ARBA00022448"/>
    </source>
</evidence>
<keyword evidence="2" id="KW-0813">Transport</keyword>